<feature type="compositionally biased region" description="Basic and acidic residues" evidence="1">
    <location>
        <begin position="18"/>
        <end position="30"/>
    </location>
</feature>
<feature type="compositionally biased region" description="Polar residues" evidence="1">
    <location>
        <begin position="795"/>
        <end position="816"/>
    </location>
</feature>
<feature type="compositionally biased region" description="Low complexity" evidence="1">
    <location>
        <begin position="239"/>
        <end position="253"/>
    </location>
</feature>
<feature type="region of interest" description="Disordered" evidence="1">
    <location>
        <begin position="1"/>
        <end position="30"/>
    </location>
</feature>
<name>A0A1B7NUM5_9EURO</name>
<feature type="compositionally biased region" description="Polar residues" evidence="1">
    <location>
        <begin position="209"/>
        <end position="230"/>
    </location>
</feature>
<feature type="compositionally biased region" description="Basic and acidic residues" evidence="1">
    <location>
        <begin position="737"/>
        <end position="746"/>
    </location>
</feature>
<accession>A0A1B7NUM5</accession>
<proteinExistence type="predicted"/>
<protein>
    <submittedName>
        <fullName evidence="2">Uncharacterized protein</fullName>
    </submittedName>
</protein>
<dbReference type="Proteomes" id="UP000091918">
    <property type="component" value="Unassembled WGS sequence"/>
</dbReference>
<feature type="region of interest" description="Disordered" evidence="1">
    <location>
        <begin position="60"/>
        <end position="99"/>
    </location>
</feature>
<feature type="compositionally biased region" description="Basic and acidic residues" evidence="1">
    <location>
        <begin position="378"/>
        <end position="387"/>
    </location>
</feature>
<organism evidence="2 3">
    <name type="scientific">Emergomyces africanus</name>
    <dbReference type="NCBI Taxonomy" id="1955775"/>
    <lineage>
        <taxon>Eukaryota</taxon>
        <taxon>Fungi</taxon>
        <taxon>Dikarya</taxon>
        <taxon>Ascomycota</taxon>
        <taxon>Pezizomycotina</taxon>
        <taxon>Eurotiomycetes</taxon>
        <taxon>Eurotiomycetidae</taxon>
        <taxon>Onygenales</taxon>
        <taxon>Ajellomycetaceae</taxon>
        <taxon>Emergomyces</taxon>
    </lineage>
</organism>
<feature type="region of interest" description="Disordered" evidence="1">
    <location>
        <begin position="737"/>
        <end position="816"/>
    </location>
</feature>
<feature type="compositionally biased region" description="Polar residues" evidence="1">
    <location>
        <begin position="268"/>
        <end position="294"/>
    </location>
</feature>
<feature type="compositionally biased region" description="Basic and acidic residues" evidence="1">
    <location>
        <begin position="305"/>
        <end position="318"/>
    </location>
</feature>
<feature type="compositionally biased region" description="Polar residues" evidence="1">
    <location>
        <begin position="359"/>
        <end position="377"/>
    </location>
</feature>
<reference evidence="2 3" key="1">
    <citation type="submission" date="2015-07" db="EMBL/GenBank/DDBJ databases">
        <title>Emmonsia species relationships and genome sequence.</title>
        <authorList>
            <person name="Cuomo C.A."/>
            <person name="Schwartz I.S."/>
            <person name="Kenyon C."/>
            <person name="de Hoog G.S."/>
            <person name="Govender N.P."/>
            <person name="Botha A."/>
            <person name="Moreno L."/>
            <person name="de Vries M."/>
            <person name="Munoz J.F."/>
            <person name="Stielow J.B."/>
        </authorList>
    </citation>
    <scope>NUCLEOTIDE SEQUENCE [LARGE SCALE GENOMIC DNA]</scope>
    <source>
        <strain evidence="2 3">CBS 136260</strain>
    </source>
</reference>
<evidence type="ECO:0000313" key="3">
    <source>
        <dbReference type="Proteomes" id="UP000091918"/>
    </source>
</evidence>
<gene>
    <name evidence="2" type="ORF">ACJ72_05352</name>
</gene>
<feature type="compositionally biased region" description="Polar residues" evidence="1">
    <location>
        <begin position="1"/>
        <end position="12"/>
    </location>
</feature>
<sequence length="816" mass="89042">MDNYNPQRSTSGIGFCSHPEHDDSSPIIEPREFSFPLNNTRDLSRWNPLIECPDLNIPHEPAIFIPDPSPSKAINDSDGDTPKSETQGGSLSRRRRHGEYHHRPPVWNIRPLDEDVSAFSGVEVKVEVDADVVDSLAGLHTDNSSPQAHSPPTVRSCNLISQPDVFRHSITSEYSYSNLPRITLLEAQLDAMASIWSGESFIVAMAGTASETNNGPDGNQSPTGTDSVNSGLGEPPPIYRGRPGPRRGATPWPTMSTTQSIEPDESHNTGVSPSQAPESGVSYTNDSAGPSGTSGDVCGPLQLVNEHDDRRGGEEHGHFQLAKVPSLSPVIEQPQDENSPPRELEGENEPSEREELCSALTTTIEPPQCSSNLPSRQQDGEHGDSEPIRSPSPFPGVQNIEDGSWQFSQPDDEHGSSGNNESSPAFVIMQRPEGTNSPTAAPEPDATGSGQGLPSYQQQCTDSLFIESYRDIRFLPPKRTIGFPLPPKRNFGWAIQTGSRVICVCDTVTGWTYRDVFPMRLGDAYIVLKMYGDFWASCLKLTLDNQTWSSYPIYETGRDRAKSTYISPEYNVKFLPLCALTLDANFGDYLARHPRSGGSCYSPATGQLVVPPTRSYSSPIGLKNCAVVVPKKILRQAKYPNMPRNISVIAAHDFQAMDIGHVCESKPSELVNVDPDFTHFRPIDNIWRFKARLEKKLSRQSLRDASEKIQASSGAFAKSLGGQLRRSSIPTQVLRGDARDSFENDPHQSAVDGEDASDRTPAATGNSQNTGENVADSSRGAPVTEGDNGAEGDPQRNTTNTPQGSQIRTTVNELKR</sequence>
<evidence type="ECO:0000313" key="2">
    <source>
        <dbReference type="EMBL" id="OAX80317.1"/>
    </source>
</evidence>
<feature type="region of interest" description="Disordered" evidence="1">
    <location>
        <begin position="209"/>
        <end position="456"/>
    </location>
</feature>
<feature type="compositionally biased region" description="Basic and acidic residues" evidence="1">
    <location>
        <begin position="339"/>
        <end position="356"/>
    </location>
</feature>
<comment type="caution">
    <text evidence="2">The sequence shown here is derived from an EMBL/GenBank/DDBJ whole genome shotgun (WGS) entry which is preliminary data.</text>
</comment>
<dbReference type="EMBL" id="LGUA01000735">
    <property type="protein sequence ID" value="OAX80317.1"/>
    <property type="molecule type" value="Genomic_DNA"/>
</dbReference>
<dbReference type="OrthoDB" id="4526763at2759"/>
<evidence type="ECO:0000256" key="1">
    <source>
        <dbReference type="SAM" id="MobiDB-lite"/>
    </source>
</evidence>
<feature type="compositionally biased region" description="Polar residues" evidence="1">
    <location>
        <begin position="763"/>
        <end position="776"/>
    </location>
</feature>
<keyword evidence="3" id="KW-1185">Reference proteome</keyword>
<dbReference type="AlphaFoldDB" id="A0A1B7NUM5"/>